<keyword evidence="3" id="KW-1185">Reference proteome</keyword>
<dbReference type="Gene3D" id="2.20.140.10">
    <property type="entry name" value="WGR domain"/>
    <property type="match status" value="1"/>
</dbReference>
<dbReference type="InterPro" id="IPR008893">
    <property type="entry name" value="WGR_domain"/>
</dbReference>
<dbReference type="CDD" id="cd07996">
    <property type="entry name" value="WGR_MMR_like"/>
    <property type="match status" value="1"/>
</dbReference>
<dbReference type="Pfam" id="PF05406">
    <property type="entry name" value="WGR"/>
    <property type="match status" value="1"/>
</dbReference>
<feature type="domain" description="WGR" evidence="1">
    <location>
        <begin position="1"/>
        <end position="80"/>
    </location>
</feature>
<dbReference type="Proteomes" id="UP000252107">
    <property type="component" value="Unassembled WGS sequence"/>
</dbReference>
<sequence>METYLVYVDTANNSNKFWSAKVEGTQVTVQWGRVGYNPQTKVHSFNSHEQAIFKYHGLIGEKLMKGYRRSQSTIDSSCEVSEIKRAIELLDIIRRYVEQKNFQTAYLNALNQYLKIVTTPLGMQIDPYRVYQSVADVDHQRELLSSLLPSSSVAIGQTTSAIKSEPQTVSLKSLAKNFWRNI</sequence>
<evidence type="ECO:0000313" key="3">
    <source>
        <dbReference type="Proteomes" id="UP000252107"/>
    </source>
</evidence>
<reference evidence="2" key="1">
    <citation type="submission" date="2016-04" db="EMBL/GenBank/DDBJ databases">
        <authorList>
            <person name="Tabuchi Yagui T.R."/>
        </authorList>
    </citation>
    <scope>NUCLEOTIDE SEQUENCE [LARGE SCALE GENOMIC DNA]</scope>
    <source>
        <strain evidence="2">NIES-26</strain>
    </source>
</reference>
<organism evidence="2 3">
    <name type="scientific">Nostoc minutum NIES-26</name>
    <dbReference type="NCBI Taxonomy" id="1844469"/>
    <lineage>
        <taxon>Bacteria</taxon>
        <taxon>Bacillati</taxon>
        <taxon>Cyanobacteriota</taxon>
        <taxon>Cyanophyceae</taxon>
        <taxon>Nostocales</taxon>
        <taxon>Nostocaceae</taxon>
        <taxon>Nostoc</taxon>
    </lineage>
</organism>
<comment type="caution">
    <text evidence="2">The sequence shown here is derived from an EMBL/GenBank/DDBJ whole genome shotgun (WGS) entry which is preliminary data.</text>
</comment>
<dbReference type="PROSITE" id="PS51977">
    <property type="entry name" value="WGR"/>
    <property type="match status" value="1"/>
</dbReference>
<dbReference type="InterPro" id="IPR036930">
    <property type="entry name" value="WGR_dom_sf"/>
</dbReference>
<dbReference type="SUPFAM" id="SSF142921">
    <property type="entry name" value="WGR domain-like"/>
    <property type="match status" value="1"/>
</dbReference>
<dbReference type="EMBL" id="LXQD01000348">
    <property type="protein sequence ID" value="RCJ18456.1"/>
    <property type="molecule type" value="Genomic_DNA"/>
</dbReference>
<evidence type="ECO:0000259" key="1">
    <source>
        <dbReference type="PROSITE" id="PS51977"/>
    </source>
</evidence>
<dbReference type="SMART" id="SM00773">
    <property type="entry name" value="WGR"/>
    <property type="match status" value="1"/>
</dbReference>
<gene>
    <name evidence="2" type="ORF">A6770_33000</name>
</gene>
<evidence type="ECO:0000313" key="2">
    <source>
        <dbReference type="EMBL" id="RCJ18456.1"/>
    </source>
</evidence>
<protein>
    <submittedName>
        <fullName evidence="2">Polymerase</fullName>
    </submittedName>
</protein>
<dbReference type="AlphaFoldDB" id="A0A367Q2Q6"/>
<name>A0A367Q2Q6_9NOSO</name>
<dbReference type="InterPro" id="IPR049809">
    <property type="entry name" value="YehF/YfeS-like_WGR"/>
</dbReference>
<proteinExistence type="predicted"/>
<accession>A0A367Q2Q6</accession>